<gene>
    <name evidence="2" type="ORF">BpHYR1_002563</name>
</gene>
<dbReference type="Pfam" id="PF13676">
    <property type="entry name" value="TIR_2"/>
    <property type="match status" value="1"/>
</dbReference>
<dbReference type="Proteomes" id="UP000276133">
    <property type="component" value="Unassembled WGS sequence"/>
</dbReference>
<evidence type="ECO:0000259" key="1">
    <source>
        <dbReference type="Pfam" id="PF13676"/>
    </source>
</evidence>
<sequence>MKMEFSYSYDAFISYNCEEDFSNVKNMVNFLHKNNLEIWFDADQIKGTRNFPVKTKEAIDQSKFFICCVTDNYCDFEDSNNTEGYVEADIKRRFNAVGFRIAGNSYHKYNESNLVHILNAIKLNKNHGNKSPLKNYLPNLLNEYTTRQILEDKIKDLLEKYRLILITGPSGIGKTTLAVNYGLEKSRIKTNVVRFIPSETRFSISNSLISMK</sequence>
<dbReference type="EMBL" id="REGN01003423">
    <property type="protein sequence ID" value="RNA22621.1"/>
    <property type="molecule type" value="Genomic_DNA"/>
</dbReference>
<dbReference type="InterPro" id="IPR027417">
    <property type="entry name" value="P-loop_NTPase"/>
</dbReference>
<dbReference type="SUPFAM" id="SSF52200">
    <property type="entry name" value="Toll/Interleukin receptor TIR domain"/>
    <property type="match status" value="1"/>
</dbReference>
<comment type="caution">
    <text evidence="2">The sequence shown here is derived from an EMBL/GenBank/DDBJ whole genome shotgun (WGS) entry which is preliminary data.</text>
</comment>
<dbReference type="SUPFAM" id="SSF52540">
    <property type="entry name" value="P-loop containing nucleoside triphosphate hydrolases"/>
    <property type="match status" value="1"/>
</dbReference>
<evidence type="ECO:0000313" key="2">
    <source>
        <dbReference type="EMBL" id="RNA22621.1"/>
    </source>
</evidence>
<feature type="domain" description="TIR" evidence="1">
    <location>
        <begin position="12"/>
        <end position="80"/>
    </location>
</feature>
<name>A0A3M7RGH8_BRAPC</name>
<dbReference type="Gene3D" id="3.40.50.10140">
    <property type="entry name" value="Toll/interleukin-1 receptor homology (TIR) domain"/>
    <property type="match status" value="1"/>
</dbReference>
<accession>A0A3M7RGH8</accession>
<dbReference type="InterPro" id="IPR000157">
    <property type="entry name" value="TIR_dom"/>
</dbReference>
<evidence type="ECO:0000313" key="3">
    <source>
        <dbReference type="Proteomes" id="UP000276133"/>
    </source>
</evidence>
<keyword evidence="3" id="KW-1185">Reference proteome</keyword>
<protein>
    <recommendedName>
        <fullName evidence="1">TIR domain-containing protein</fullName>
    </recommendedName>
</protein>
<dbReference type="Gene3D" id="3.40.50.300">
    <property type="entry name" value="P-loop containing nucleotide triphosphate hydrolases"/>
    <property type="match status" value="1"/>
</dbReference>
<proteinExistence type="predicted"/>
<reference evidence="2 3" key="1">
    <citation type="journal article" date="2018" name="Sci. Rep.">
        <title>Genomic signatures of local adaptation to the degree of environmental predictability in rotifers.</title>
        <authorList>
            <person name="Franch-Gras L."/>
            <person name="Hahn C."/>
            <person name="Garcia-Roger E.M."/>
            <person name="Carmona M.J."/>
            <person name="Serra M."/>
            <person name="Gomez A."/>
        </authorList>
    </citation>
    <scope>NUCLEOTIDE SEQUENCE [LARGE SCALE GENOMIC DNA]</scope>
    <source>
        <strain evidence="2">HYR1</strain>
    </source>
</reference>
<dbReference type="AlphaFoldDB" id="A0A3M7RGH8"/>
<organism evidence="2 3">
    <name type="scientific">Brachionus plicatilis</name>
    <name type="common">Marine rotifer</name>
    <name type="synonym">Brachionus muelleri</name>
    <dbReference type="NCBI Taxonomy" id="10195"/>
    <lineage>
        <taxon>Eukaryota</taxon>
        <taxon>Metazoa</taxon>
        <taxon>Spiralia</taxon>
        <taxon>Gnathifera</taxon>
        <taxon>Rotifera</taxon>
        <taxon>Eurotatoria</taxon>
        <taxon>Monogononta</taxon>
        <taxon>Pseudotrocha</taxon>
        <taxon>Ploima</taxon>
        <taxon>Brachionidae</taxon>
        <taxon>Brachionus</taxon>
    </lineage>
</organism>
<dbReference type="InterPro" id="IPR035897">
    <property type="entry name" value="Toll_tir_struct_dom_sf"/>
</dbReference>
<dbReference type="GO" id="GO:0007165">
    <property type="term" value="P:signal transduction"/>
    <property type="evidence" value="ECO:0007669"/>
    <property type="project" value="InterPro"/>
</dbReference>